<comment type="caution">
    <text evidence="1">The sequence shown here is derived from an EMBL/GenBank/DDBJ whole genome shotgun (WGS) entry which is preliminary data.</text>
</comment>
<dbReference type="KEGG" id="amyt:AMYT_0066"/>
<sequence length="100" mass="11674">MNILIPVDCNKRHEAIICAIEDLSYWAYVELDEGQIVNCEFFKDKKESNCWIDYAVIINETDYLWDFKQKNISVLEAPTQKSIDEIVEAFLLGKLKTLKV</sequence>
<reference evidence="1 2" key="1">
    <citation type="submission" date="2017-09" db="EMBL/GenBank/DDBJ databases">
        <title>Genomics of the genus Arcobacter.</title>
        <authorList>
            <person name="Perez-Cataluna A."/>
            <person name="Figueras M.J."/>
            <person name="Salas-Masso N."/>
        </authorList>
    </citation>
    <scope>NUCLEOTIDE SEQUENCE [LARGE SCALE GENOMIC DNA]</scope>
    <source>
        <strain evidence="1 2">CECT 7386</strain>
    </source>
</reference>
<dbReference type="RefSeq" id="WP_114840590.1">
    <property type="nucleotide sequence ID" value="NZ_CP031219.1"/>
</dbReference>
<gene>
    <name evidence="1" type="ORF">CP985_03875</name>
</gene>
<dbReference type="Proteomes" id="UP000290092">
    <property type="component" value="Unassembled WGS sequence"/>
</dbReference>
<protein>
    <submittedName>
        <fullName evidence="1">Uncharacterized protein</fullName>
    </submittedName>
</protein>
<dbReference type="EMBL" id="NXID01000010">
    <property type="protein sequence ID" value="RXK16304.1"/>
    <property type="molecule type" value="Genomic_DNA"/>
</dbReference>
<name>A0AAX2AHV9_9BACT</name>
<evidence type="ECO:0000313" key="1">
    <source>
        <dbReference type="EMBL" id="RXK16304.1"/>
    </source>
</evidence>
<organism evidence="1 2">
    <name type="scientific">Malaciobacter mytili LMG 24559</name>
    <dbReference type="NCBI Taxonomy" id="1032238"/>
    <lineage>
        <taxon>Bacteria</taxon>
        <taxon>Pseudomonadati</taxon>
        <taxon>Campylobacterota</taxon>
        <taxon>Epsilonproteobacteria</taxon>
        <taxon>Campylobacterales</taxon>
        <taxon>Arcobacteraceae</taxon>
        <taxon>Malaciobacter</taxon>
    </lineage>
</organism>
<proteinExistence type="predicted"/>
<accession>A0AAX2AHV9</accession>
<keyword evidence="2" id="KW-1185">Reference proteome</keyword>
<dbReference type="AlphaFoldDB" id="A0AAX2AHV9"/>
<evidence type="ECO:0000313" key="2">
    <source>
        <dbReference type="Proteomes" id="UP000290092"/>
    </source>
</evidence>